<dbReference type="RefSeq" id="WP_030541630.1">
    <property type="nucleotide sequence ID" value="NZ_CP018225.1"/>
</dbReference>
<evidence type="ECO:0000313" key="3">
    <source>
        <dbReference type="Proteomes" id="UP000182063"/>
    </source>
</evidence>
<keyword evidence="3" id="KW-1185">Reference proteome</keyword>
<feature type="region of interest" description="Disordered" evidence="1">
    <location>
        <begin position="1"/>
        <end position="21"/>
    </location>
</feature>
<name>A0A1L4A127_9SPHN</name>
<protein>
    <submittedName>
        <fullName evidence="2">Uncharacterized protein</fullName>
    </submittedName>
</protein>
<keyword evidence="2" id="KW-0614">Plasmid</keyword>
<evidence type="ECO:0000313" key="2">
    <source>
        <dbReference type="EMBL" id="API61591.1"/>
    </source>
</evidence>
<organism evidence="2 3">
    <name type="scientific">Tardibacter chloracetimidivorans</name>
    <dbReference type="NCBI Taxonomy" id="1921510"/>
    <lineage>
        <taxon>Bacteria</taxon>
        <taxon>Pseudomonadati</taxon>
        <taxon>Pseudomonadota</taxon>
        <taxon>Alphaproteobacteria</taxon>
        <taxon>Sphingomonadales</taxon>
        <taxon>Sphingomonadaceae</taxon>
        <taxon>Tardibacter</taxon>
    </lineage>
</organism>
<gene>
    <name evidence="2" type="ORF">BSL82_19390</name>
</gene>
<reference evidence="2 3" key="1">
    <citation type="submission" date="2016-11" db="EMBL/GenBank/DDBJ databases">
        <title>Complete Genome Sequence of alachlor-degrading Sphingomonas sp. strain JJ-A5.</title>
        <authorList>
            <person name="Lee H."/>
            <person name="Ka J.-O."/>
        </authorList>
    </citation>
    <scope>NUCLEOTIDE SEQUENCE [LARGE SCALE GENOMIC DNA]</scope>
    <source>
        <strain evidence="2 3">JJ-A5</strain>
        <plasmid evidence="3">phsl4</plasmid>
    </source>
</reference>
<sequence length="123" mass="13468">MALSGAATAAATGSRVPGPLRRAHEQTRLILQAQSQEEESGAQQFERELVEKAAERWVSQKAAPVHDARGWAARCQIKGTQTAKVRAPLIGDREGFVLSCDGTKRLPVWRFGNRVGWLYLSIG</sequence>
<dbReference type="Proteomes" id="UP000182063">
    <property type="component" value="Plasmid pHSL4"/>
</dbReference>
<feature type="compositionally biased region" description="Low complexity" evidence="1">
    <location>
        <begin position="1"/>
        <end position="14"/>
    </location>
</feature>
<dbReference type="EMBL" id="CP018225">
    <property type="protein sequence ID" value="API61591.1"/>
    <property type="molecule type" value="Genomic_DNA"/>
</dbReference>
<geneLocation type="plasmid" evidence="3">
    <name>phsl4</name>
</geneLocation>
<dbReference type="OrthoDB" id="9834306at2"/>
<accession>A0A1L4A127</accession>
<dbReference type="KEGG" id="sphj:BSL82_19390"/>
<proteinExistence type="predicted"/>
<evidence type="ECO:0000256" key="1">
    <source>
        <dbReference type="SAM" id="MobiDB-lite"/>
    </source>
</evidence>
<dbReference type="AlphaFoldDB" id="A0A1L4A127"/>